<dbReference type="Proteomes" id="UP000462501">
    <property type="component" value="Unassembled WGS sequence"/>
</dbReference>
<comment type="caution">
    <text evidence="1">The sequence shown here is derived from an EMBL/GenBank/DDBJ whole genome shotgun (WGS) entry which is preliminary data.</text>
</comment>
<evidence type="ECO:0000313" key="2">
    <source>
        <dbReference type="Proteomes" id="UP000462501"/>
    </source>
</evidence>
<dbReference type="RefSeq" id="WP_162221147.1">
    <property type="nucleotide sequence ID" value="NZ_JAETUF010000014.1"/>
</dbReference>
<accession>A0A845SXP0</accession>
<sequence length="67" mass="7837">MVQDFPALINVDDLQRYLTEPQMAGEISQGIQTNLSADLYREIELPDIRLEHPGKRIIRTILDRIFR</sequence>
<dbReference type="AlphaFoldDB" id="A0A845SXP0"/>
<gene>
    <name evidence="1" type="ORF">FMM72_08305</name>
</gene>
<proteinExistence type="predicted"/>
<dbReference type="EMBL" id="VIQT01000010">
    <property type="protein sequence ID" value="NDO39260.1"/>
    <property type="molecule type" value="Genomic_DNA"/>
</dbReference>
<organism evidence="1 2">
    <name type="scientific">Anaerotruncus colihominis</name>
    <dbReference type="NCBI Taxonomy" id="169435"/>
    <lineage>
        <taxon>Bacteria</taxon>
        <taxon>Bacillati</taxon>
        <taxon>Bacillota</taxon>
        <taxon>Clostridia</taxon>
        <taxon>Eubacteriales</taxon>
        <taxon>Oscillospiraceae</taxon>
        <taxon>Anaerotruncus</taxon>
    </lineage>
</organism>
<evidence type="ECO:0000313" key="1">
    <source>
        <dbReference type="EMBL" id="NDO39260.1"/>
    </source>
</evidence>
<name>A0A845SXP0_9FIRM</name>
<protein>
    <submittedName>
        <fullName evidence="1">Uncharacterized protein</fullName>
    </submittedName>
</protein>
<reference evidence="1 2" key="1">
    <citation type="submission" date="2019-06" db="EMBL/GenBank/DDBJ databases">
        <title>Draft genome sequences of 15 bacterial species constituting the stable defined intestinal microbiota of the GM15 gnotobiotic mouse model.</title>
        <authorList>
            <person name="Elie C."/>
            <person name="Mathieu A."/>
            <person name="Saliou A."/>
            <person name="Darnaud M."/>
            <person name="Leulier F."/>
            <person name="Tamellini A."/>
        </authorList>
    </citation>
    <scope>NUCLEOTIDE SEQUENCE [LARGE SCALE GENOMIC DNA]</scope>
    <source>
        <strain evidence="1 2">JM4-15</strain>
    </source>
</reference>